<comment type="caution">
    <text evidence="17">The sequence shown here is derived from an EMBL/GenBank/DDBJ whole genome shotgun (WGS) entry which is preliminary data.</text>
</comment>
<dbReference type="PROSITE" id="PS51387">
    <property type="entry name" value="FAD_PCMH"/>
    <property type="match status" value="1"/>
</dbReference>
<evidence type="ECO:0000259" key="15">
    <source>
        <dbReference type="PROSITE" id="PS51085"/>
    </source>
</evidence>
<evidence type="ECO:0000256" key="12">
    <source>
        <dbReference type="PIRSR" id="PIRSR000127-1"/>
    </source>
</evidence>
<dbReference type="Gene3D" id="3.10.20.30">
    <property type="match status" value="1"/>
</dbReference>
<dbReference type="FunFam" id="3.30.365.10:FF:000002">
    <property type="entry name" value="Xanthine dehydrogenase oxidase"/>
    <property type="match status" value="1"/>
</dbReference>
<sequence>MQVKIKSTDYAAGHTLGDYIRDKALLKGTKLMCREGGCGVCTVTITDDSGATFPVNSCLVPLHKCNGWNVTTIEGLGSSQSGYHKIQADLADKNGSQCGYCSPGMVMTMFGALQQDKEYAKSKLESSFYGNICRCTGYRPIMKPCMTAVKILRTLHLVLEYLDIASCASKGSCSAIKPTSSWATADGPQWLNPQSIDELRQLIQQHAADKYMVVAGNTGGGVYKNDGPYDVFVDVKNVQGFNAVTLSDDKAKLIAGAGVTLTQLLNSFQDTSKANTGFQYLSEAASYLDKVANLQIRNMGSWAGNLMMKHKHRDFISDVFTLLECVGATLNVYDCEKKSAQQVTCSEFLQVGSVGLIIESVELSARSGWSLYTYKTMPRYRNAYSMLSLAVFMQLDDTGKVVSAPSVVYAGVTDDFVHASELEAALVGKTLSQDSTVQECMTILDKIKCDENVGQSSADYRNSLVKSLFYKAVLSLVKSACEASVQSGGETLTRYPVSQPIPKLDSRKQTAGEAQFIGDIPDHAGQLFAAFVKSTIAAGEIQSIDTSKALSEPGVVRVLTFEDIPGKNVSIKEEPFLIETTVEYYGQPLAIILAETEQIALSARELVTVTYTNVKTPILSTEQAVKAKSFFKRPPDFGGDLVVGDAQAALVNSDVVFSGVVETGEQYPMHMETQVTLAVPQEGHYLLLSATQVMAVMQTQVAALLALETNEVEVKVRRAGGGFGAKQSRSVYVGAGAALGAYCTQRPVKMCLTLEDNMEILGRRQPFRMEYTAGINKDMKIQAIVGSIYEDCGFYDTDAMTDVVVHWLDNVYLIPNWDVKAFKCKTNQPNHTYIRTPGIVSAMHIIEQIVGSLAAKLGVSHEQLREANFYKDGDKTPFNQVVSPCYITDMWNQMKKSVSFDDRSEEISAFNASNKWTKKAITLTPVRYGCAFWPGTSYLTHVFVNYSDASVAIAHGGVELGQGINTKVVQVAAQALGVSMDNIKIHPTSTSYNANSSTTGGSITSDMNCVAVKKACDILVARMAPFKKDGKEWKDIVTDCAKAQVDLHAKYFVVNSEMSPATGGFFNFDVFGAACTEAELDVLTGNYIIRQMNVLYDCGTSISPEIDVGQIEGAVVMGIGLLLHEEVKYDMTTGRMLTNNTWKYHVPMNSDIPENFQVDLLRGHPNKAVHYGNKITAEPPFLLAESAVESISRCVYEFRRENGNTDVFIADAPFTVEKIHLACAVDAKKFIVQ</sequence>
<dbReference type="InterPro" id="IPR037165">
    <property type="entry name" value="AldOxase/xan_DH_Mopterin-bd_sf"/>
</dbReference>
<keyword evidence="10 14" id="KW-0411">Iron-sulfur</keyword>
<comment type="cofactor">
    <cofactor evidence="14">
        <name>Mo-molybdopterin</name>
        <dbReference type="ChEBI" id="CHEBI:71302"/>
    </cofactor>
    <text evidence="14">Binds 1 Mo-molybdopterin (Mo-MPT) cofactor per subunit.</text>
</comment>
<dbReference type="InterPro" id="IPR036318">
    <property type="entry name" value="FAD-bd_PCMH-like_sf"/>
</dbReference>
<dbReference type="Pfam" id="PF02738">
    <property type="entry name" value="MoCoBD_1"/>
    <property type="match status" value="1"/>
</dbReference>
<keyword evidence="6 14" id="KW-0479">Metal-binding</keyword>
<dbReference type="InterPro" id="IPR008274">
    <property type="entry name" value="AldOxase/xan_DH_MoCoBD1"/>
</dbReference>
<dbReference type="SMART" id="SM01008">
    <property type="entry name" value="Ald_Xan_dh_C"/>
    <property type="match status" value="1"/>
</dbReference>
<dbReference type="Pfam" id="PF01315">
    <property type="entry name" value="Ald_Xan_dh_C"/>
    <property type="match status" value="1"/>
</dbReference>
<dbReference type="Pfam" id="PF20256">
    <property type="entry name" value="MoCoBD_2"/>
    <property type="match status" value="1"/>
</dbReference>
<feature type="binding site" evidence="13">
    <location>
        <begin position="301"/>
        <end position="305"/>
    </location>
    <ligand>
        <name>FAD</name>
        <dbReference type="ChEBI" id="CHEBI:57692"/>
    </ligand>
</feature>
<evidence type="ECO:0000256" key="13">
    <source>
        <dbReference type="PIRSR" id="PIRSR000127-2"/>
    </source>
</evidence>
<evidence type="ECO:0000259" key="16">
    <source>
        <dbReference type="PROSITE" id="PS51387"/>
    </source>
</evidence>
<dbReference type="GO" id="GO:0071949">
    <property type="term" value="F:FAD binding"/>
    <property type="evidence" value="ECO:0007669"/>
    <property type="project" value="InterPro"/>
</dbReference>
<dbReference type="Gene3D" id="3.30.465.10">
    <property type="match status" value="1"/>
</dbReference>
<dbReference type="InterPro" id="IPR046867">
    <property type="entry name" value="AldOxase/xan_DH_MoCoBD2"/>
</dbReference>
<dbReference type="SUPFAM" id="SSF47741">
    <property type="entry name" value="CO dehydrogenase ISP C-domain like"/>
    <property type="match status" value="1"/>
</dbReference>
<feature type="binding site" evidence="14">
    <location>
        <position position="101"/>
    </location>
    <ligand>
        <name>[2Fe-2S] cluster</name>
        <dbReference type="ChEBI" id="CHEBI:190135"/>
        <label>2</label>
    </ligand>
</feature>
<organism evidence="17 18">
    <name type="scientific">Bugula neritina</name>
    <name type="common">Brown bryozoan</name>
    <name type="synonym">Sertularia neritina</name>
    <dbReference type="NCBI Taxonomy" id="10212"/>
    <lineage>
        <taxon>Eukaryota</taxon>
        <taxon>Metazoa</taxon>
        <taxon>Spiralia</taxon>
        <taxon>Lophotrochozoa</taxon>
        <taxon>Bryozoa</taxon>
        <taxon>Gymnolaemata</taxon>
        <taxon>Cheilostomatida</taxon>
        <taxon>Flustrina</taxon>
        <taxon>Buguloidea</taxon>
        <taxon>Bugulidae</taxon>
        <taxon>Bugula</taxon>
    </lineage>
</organism>
<dbReference type="InterPro" id="IPR016169">
    <property type="entry name" value="FAD-bd_PCMH_sub2"/>
</dbReference>
<dbReference type="Gene3D" id="3.90.1170.50">
    <property type="entry name" value="Aldehyde oxidase/xanthine dehydrogenase, a/b hammerhead"/>
    <property type="match status" value="1"/>
</dbReference>
<dbReference type="PROSITE" id="PS51085">
    <property type="entry name" value="2FE2S_FER_2"/>
    <property type="match status" value="1"/>
</dbReference>
<dbReference type="PANTHER" id="PTHR11908">
    <property type="entry name" value="XANTHINE DEHYDROGENASE"/>
    <property type="match status" value="1"/>
</dbReference>
<gene>
    <name evidence="17" type="ORF">EB796_017075</name>
</gene>
<dbReference type="InterPro" id="IPR016167">
    <property type="entry name" value="FAD-bd_PCMH_sub1"/>
</dbReference>
<feature type="binding site" evidence="14">
    <location>
        <position position="98"/>
    </location>
    <ligand>
        <name>[2Fe-2S] cluster</name>
        <dbReference type="ChEBI" id="CHEBI:190135"/>
        <label>2</label>
    </ligand>
</feature>
<feature type="domain" description="2Fe-2S ferredoxin-type" evidence="15">
    <location>
        <begin position="1"/>
        <end position="76"/>
    </location>
</feature>
<feature type="binding site" evidence="13">
    <location>
        <position position="375"/>
    </location>
    <ligand>
        <name>FAD</name>
        <dbReference type="ChEBI" id="CHEBI:57692"/>
    </ligand>
</feature>
<dbReference type="InterPro" id="IPR006058">
    <property type="entry name" value="2Fe2S_fd_BS"/>
</dbReference>
<dbReference type="InterPro" id="IPR002346">
    <property type="entry name" value="Mopterin_DH_FAD-bd"/>
</dbReference>
<evidence type="ECO:0000256" key="6">
    <source>
        <dbReference type="ARBA" id="ARBA00022723"/>
    </source>
</evidence>
<keyword evidence="8" id="KW-0560">Oxidoreductase</keyword>
<comment type="cofactor">
    <cofactor evidence="14">
        <name>[2Fe-2S] cluster</name>
        <dbReference type="ChEBI" id="CHEBI:190135"/>
    </cofactor>
    <text evidence="14">Binds 2 [2Fe-2S] clusters.</text>
</comment>
<comment type="cofactor">
    <cofactor evidence="11">
        <name>[2Fe-2S] cluster</name>
        <dbReference type="ChEBI" id="CHEBI:190135"/>
    </cofactor>
</comment>
<dbReference type="Gene3D" id="1.10.150.120">
    <property type="entry name" value="[2Fe-2S]-binding domain"/>
    <property type="match status" value="1"/>
</dbReference>
<keyword evidence="4" id="KW-0285">Flavoprotein</keyword>
<evidence type="ECO:0000256" key="7">
    <source>
        <dbReference type="ARBA" id="ARBA00022827"/>
    </source>
</evidence>
<dbReference type="PROSITE" id="PS00197">
    <property type="entry name" value="2FE2S_FER_1"/>
    <property type="match status" value="1"/>
</dbReference>
<dbReference type="InterPro" id="IPR036010">
    <property type="entry name" value="2Fe-2S_ferredoxin-like_sf"/>
</dbReference>
<evidence type="ECO:0000256" key="2">
    <source>
        <dbReference type="ARBA" id="ARBA00006849"/>
    </source>
</evidence>
<comment type="cofactor">
    <cofactor evidence="1 13">
        <name>FAD</name>
        <dbReference type="ChEBI" id="CHEBI:57692"/>
    </cofactor>
</comment>
<feature type="binding site" evidence="14">
    <location>
        <position position="133"/>
    </location>
    <ligand>
        <name>[2Fe-2S] cluster</name>
        <dbReference type="ChEBI" id="CHEBI:190135"/>
        <label>2</label>
    </ligand>
</feature>
<dbReference type="InterPro" id="IPR036683">
    <property type="entry name" value="CO_DH_flav_C_dom_sf"/>
</dbReference>
<dbReference type="InterPro" id="IPR012675">
    <property type="entry name" value="Beta-grasp_dom_sf"/>
</dbReference>
<evidence type="ECO:0000256" key="3">
    <source>
        <dbReference type="ARBA" id="ARBA00022505"/>
    </source>
</evidence>
<dbReference type="PANTHER" id="PTHR11908:SF132">
    <property type="entry name" value="ALDEHYDE OXIDASE 1-RELATED"/>
    <property type="match status" value="1"/>
</dbReference>
<dbReference type="SUPFAM" id="SSF54292">
    <property type="entry name" value="2Fe-2S ferredoxin-like"/>
    <property type="match status" value="1"/>
</dbReference>
<dbReference type="OrthoDB" id="8300278at2759"/>
<dbReference type="SUPFAM" id="SSF56176">
    <property type="entry name" value="FAD-binding/transporter-associated domain-like"/>
    <property type="match status" value="1"/>
</dbReference>
<keyword evidence="3 14" id="KW-0500">Molybdenum</keyword>
<dbReference type="Gene3D" id="3.30.43.10">
    <property type="entry name" value="Uridine Diphospho-n-acetylenolpyruvylglucosamine Reductase, domain 2"/>
    <property type="match status" value="1"/>
</dbReference>
<feature type="binding site" evidence="14">
    <location>
        <position position="1001"/>
    </location>
    <ligand>
        <name>Mo-molybdopterin</name>
        <dbReference type="ChEBI" id="CHEBI:71302"/>
    </ligand>
    <ligandPart>
        <name>Mo</name>
        <dbReference type="ChEBI" id="CHEBI:28685"/>
    </ligandPart>
</feature>
<accession>A0A7J7JG94</accession>
<reference evidence="17" key="1">
    <citation type="submission" date="2020-06" db="EMBL/GenBank/DDBJ databases">
        <title>Draft genome of Bugula neritina, a colonial animal packing powerful symbionts and potential medicines.</title>
        <authorList>
            <person name="Rayko M."/>
        </authorList>
    </citation>
    <scope>NUCLEOTIDE SEQUENCE [LARGE SCALE GENOMIC DNA]</scope>
    <source>
        <strain evidence="17">Kwan_BN1</strain>
    </source>
</reference>
<dbReference type="Gene3D" id="3.30.390.50">
    <property type="entry name" value="CO dehydrogenase flavoprotein, C-terminal domain"/>
    <property type="match status" value="1"/>
</dbReference>
<keyword evidence="5 14" id="KW-0001">2Fe-2S</keyword>
<dbReference type="Pfam" id="PF00941">
    <property type="entry name" value="FAD_binding_5"/>
    <property type="match status" value="1"/>
</dbReference>
<evidence type="ECO:0000256" key="1">
    <source>
        <dbReference type="ARBA" id="ARBA00001974"/>
    </source>
</evidence>
<dbReference type="SMART" id="SM01092">
    <property type="entry name" value="CO_deh_flav_C"/>
    <property type="match status" value="1"/>
</dbReference>
<dbReference type="InterPro" id="IPR001041">
    <property type="entry name" value="2Fe-2S_ferredoxin-type"/>
</dbReference>
<dbReference type="InterPro" id="IPR000674">
    <property type="entry name" value="Ald_Oxase/Xan_DH_a/b"/>
</dbReference>
<dbReference type="Pfam" id="PF03450">
    <property type="entry name" value="CO_deh_flav_C"/>
    <property type="match status" value="1"/>
</dbReference>
<dbReference type="GO" id="GO:0051537">
    <property type="term" value="F:2 iron, 2 sulfur cluster binding"/>
    <property type="evidence" value="ECO:0007669"/>
    <property type="project" value="UniProtKB-KW"/>
</dbReference>
<feature type="binding site" evidence="14">
    <location>
        <position position="723"/>
    </location>
    <ligand>
        <name>Mo-molybdopterin</name>
        <dbReference type="ChEBI" id="CHEBI:71302"/>
    </ligand>
    <ligandPart>
        <name>Mo</name>
        <dbReference type="ChEBI" id="CHEBI:28685"/>
    </ligandPart>
</feature>
<evidence type="ECO:0000256" key="9">
    <source>
        <dbReference type="ARBA" id="ARBA00023004"/>
    </source>
</evidence>
<dbReference type="EMBL" id="VXIV02002554">
    <property type="protein sequence ID" value="KAF6024631.1"/>
    <property type="molecule type" value="Genomic_DNA"/>
</dbReference>
<proteinExistence type="inferred from homology"/>
<feature type="binding site" evidence="14">
    <location>
        <position position="41"/>
    </location>
    <ligand>
        <name>[2Fe-2S] cluster</name>
        <dbReference type="ChEBI" id="CHEBI:190135"/>
        <label>1</label>
    </ligand>
</feature>
<dbReference type="InterPro" id="IPR002888">
    <property type="entry name" value="2Fe-2S-bd"/>
</dbReference>
<dbReference type="SUPFAM" id="SSF56003">
    <property type="entry name" value="Molybdenum cofactor-binding domain"/>
    <property type="match status" value="1"/>
</dbReference>
<name>A0A7J7JG94_BUGNE</name>
<comment type="similarity">
    <text evidence="2">Belongs to the xanthine dehydrogenase family.</text>
</comment>
<dbReference type="Proteomes" id="UP000593567">
    <property type="component" value="Unassembled WGS sequence"/>
</dbReference>
<dbReference type="SUPFAM" id="SSF55447">
    <property type="entry name" value="CO dehydrogenase flavoprotein C-terminal domain-like"/>
    <property type="match status" value="1"/>
</dbReference>
<feature type="binding site" evidence="14">
    <location>
        <position position="33"/>
    </location>
    <ligand>
        <name>[2Fe-2S] cluster</name>
        <dbReference type="ChEBI" id="CHEBI:190135"/>
        <label>1</label>
    </ligand>
</feature>
<feature type="binding site" evidence="14">
    <location>
        <position position="58"/>
    </location>
    <ligand>
        <name>[2Fe-2S] cluster</name>
        <dbReference type="ChEBI" id="CHEBI:190135"/>
        <label>1</label>
    </ligand>
</feature>
<feature type="binding site" evidence="13">
    <location>
        <position position="314"/>
    </location>
    <ligand>
        <name>FAD</name>
        <dbReference type="ChEBI" id="CHEBI:57692"/>
    </ligand>
</feature>
<evidence type="ECO:0000256" key="14">
    <source>
        <dbReference type="PIRSR" id="PIRSR000127-3"/>
    </source>
</evidence>
<keyword evidence="18" id="KW-1185">Reference proteome</keyword>
<dbReference type="InterPro" id="IPR016166">
    <property type="entry name" value="FAD-bd_PCMH"/>
</dbReference>
<evidence type="ECO:0008006" key="19">
    <source>
        <dbReference type="Google" id="ProtNLM"/>
    </source>
</evidence>
<dbReference type="Pfam" id="PF01799">
    <property type="entry name" value="Fer2_2"/>
    <property type="match status" value="1"/>
</dbReference>
<dbReference type="Pfam" id="PF00111">
    <property type="entry name" value="Fer2"/>
    <property type="match status" value="1"/>
</dbReference>
<dbReference type="AlphaFoldDB" id="A0A7J7JG94"/>
<dbReference type="SUPFAM" id="SSF54665">
    <property type="entry name" value="CO dehydrogenase molybdoprotein N-domain-like"/>
    <property type="match status" value="1"/>
</dbReference>
<dbReference type="FunFam" id="3.30.365.10:FF:000001">
    <property type="entry name" value="Xanthine dehydrogenase oxidase"/>
    <property type="match status" value="1"/>
</dbReference>
<evidence type="ECO:0000313" key="17">
    <source>
        <dbReference type="EMBL" id="KAF6024631.1"/>
    </source>
</evidence>
<dbReference type="PIRSF" id="PIRSF000127">
    <property type="entry name" value="Xanthine_DH"/>
    <property type="match status" value="1"/>
</dbReference>
<evidence type="ECO:0000256" key="4">
    <source>
        <dbReference type="ARBA" id="ARBA00022630"/>
    </source>
</evidence>
<feature type="binding site" evidence="14">
    <location>
        <position position="38"/>
    </location>
    <ligand>
        <name>[2Fe-2S] cluster</name>
        <dbReference type="ChEBI" id="CHEBI:190135"/>
        <label>1</label>
    </ligand>
</feature>
<feature type="active site" description="Proton acceptor" evidence="12">
    <location>
        <position position="1178"/>
    </location>
</feature>
<feature type="domain" description="FAD-binding PCMH-type" evidence="16">
    <location>
        <begin position="183"/>
        <end position="368"/>
    </location>
</feature>
<feature type="binding site" evidence="14">
    <location>
        <position position="135"/>
    </location>
    <ligand>
        <name>[2Fe-2S] cluster</name>
        <dbReference type="ChEBI" id="CHEBI:190135"/>
        <label>2</label>
    </ligand>
</feature>
<evidence type="ECO:0000256" key="8">
    <source>
        <dbReference type="ARBA" id="ARBA00023002"/>
    </source>
</evidence>
<keyword evidence="9 14" id="KW-0408">Iron</keyword>
<evidence type="ECO:0000313" key="18">
    <source>
        <dbReference type="Proteomes" id="UP000593567"/>
    </source>
</evidence>
<dbReference type="GO" id="GO:0016491">
    <property type="term" value="F:oxidoreductase activity"/>
    <property type="evidence" value="ECO:0007669"/>
    <property type="project" value="UniProtKB-KW"/>
</dbReference>
<keyword evidence="7 13" id="KW-0274">FAD</keyword>
<dbReference type="InterPro" id="IPR036884">
    <property type="entry name" value="2Fe-2S-bd_dom_sf"/>
</dbReference>
<evidence type="ECO:0000256" key="10">
    <source>
        <dbReference type="ARBA" id="ARBA00023014"/>
    </source>
</evidence>
<feature type="binding site" evidence="14">
    <location>
        <position position="835"/>
    </location>
    <ligand>
        <name>Mo-molybdopterin</name>
        <dbReference type="ChEBI" id="CHEBI:71302"/>
    </ligand>
    <ligandPart>
        <name>Mo</name>
        <dbReference type="ChEBI" id="CHEBI:28685"/>
    </ligandPart>
</feature>
<feature type="binding site" evidence="14">
    <location>
        <position position="692"/>
    </location>
    <ligand>
        <name>Mo-molybdopterin</name>
        <dbReference type="ChEBI" id="CHEBI:71302"/>
    </ligand>
    <ligandPart>
        <name>Mo</name>
        <dbReference type="ChEBI" id="CHEBI:28685"/>
    </ligandPart>
</feature>
<dbReference type="GO" id="GO:0005506">
    <property type="term" value="F:iron ion binding"/>
    <property type="evidence" value="ECO:0007669"/>
    <property type="project" value="InterPro"/>
</dbReference>
<dbReference type="InterPro" id="IPR036856">
    <property type="entry name" value="Ald_Oxase/Xan_DH_a/b_sf"/>
</dbReference>
<evidence type="ECO:0000256" key="11">
    <source>
        <dbReference type="ARBA" id="ARBA00034078"/>
    </source>
</evidence>
<dbReference type="InterPro" id="IPR005107">
    <property type="entry name" value="CO_DH_flav_C"/>
</dbReference>
<dbReference type="InterPro" id="IPR016208">
    <property type="entry name" value="Ald_Oxase/xanthine_DH-like"/>
</dbReference>
<protein>
    <recommendedName>
        <fullName evidence="19">XDH</fullName>
    </recommendedName>
</protein>
<evidence type="ECO:0000256" key="5">
    <source>
        <dbReference type="ARBA" id="ARBA00022714"/>
    </source>
</evidence>
<dbReference type="Gene3D" id="3.30.365.10">
    <property type="entry name" value="Aldehyde oxidase/xanthine dehydrogenase, molybdopterin binding domain"/>
    <property type="match status" value="4"/>
</dbReference>